<evidence type="ECO:0000259" key="1">
    <source>
        <dbReference type="Pfam" id="PF01738"/>
    </source>
</evidence>
<organism evidence="2 3">
    <name type="scientific">Chaetoceros tenuissimus</name>
    <dbReference type="NCBI Taxonomy" id="426638"/>
    <lineage>
        <taxon>Eukaryota</taxon>
        <taxon>Sar</taxon>
        <taxon>Stramenopiles</taxon>
        <taxon>Ochrophyta</taxon>
        <taxon>Bacillariophyta</taxon>
        <taxon>Coscinodiscophyceae</taxon>
        <taxon>Chaetocerotophycidae</taxon>
        <taxon>Chaetocerotales</taxon>
        <taxon>Chaetocerotaceae</taxon>
        <taxon>Chaetoceros</taxon>
    </lineage>
</organism>
<protein>
    <recommendedName>
        <fullName evidence="1">Dienelactone hydrolase domain-containing protein</fullName>
    </recommendedName>
</protein>
<dbReference type="AlphaFoldDB" id="A0AAD3HCY1"/>
<sequence>MAIIGTNCNLKSFDWIPLSTLRNEEDRAKICSPDTVPRLAREEIYVSDIQKKWNEDFDPTKVQSRRMIDSLGTPFPYKSSTTGIEYMGYLVVPSDINFETKEKLPVVVIFHTGAGPQDIFNRFQADKIAREKVWGDKGCIVLVADLLSDSVGWTWGDRDRYWKARKDLFEVIERDNMKRRWRLRDALSAMIEAVGQIKEAGLIIAFGFCMGGNPAIELARMKPKNLKGIVTFHGLFDGVELSEMESQSKNLGKTLICHGLKDPWVPIDDVEKAVDTFNWCGYKTKLLKFENAQHNFSNPRTHYDDSKGFGYDEEASSKSWEEAMILIKSVLALEENKGEV</sequence>
<reference evidence="2 3" key="1">
    <citation type="journal article" date="2021" name="Sci. Rep.">
        <title>The genome of the diatom Chaetoceros tenuissimus carries an ancient integrated fragment of an extant virus.</title>
        <authorList>
            <person name="Hongo Y."/>
            <person name="Kimura K."/>
            <person name="Takaki Y."/>
            <person name="Yoshida Y."/>
            <person name="Baba S."/>
            <person name="Kobayashi G."/>
            <person name="Nagasaki K."/>
            <person name="Hano T."/>
            <person name="Tomaru Y."/>
        </authorList>
    </citation>
    <scope>NUCLEOTIDE SEQUENCE [LARGE SCALE GENOMIC DNA]</scope>
    <source>
        <strain evidence="2 3">NIES-3715</strain>
    </source>
</reference>
<dbReference type="InterPro" id="IPR050261">
    <property type="entry name" value="FrsA_esterase"/>
</dbReference>
<comment type="caution">
    <text evidence="2">The sequence shown here is derived from an EMBL/GenBank/DDBJ whole genome shotgun (WGS) entry which is preliminary data.</text>
</comment>
<dbReference type="Gene3D" id="3.40.50.1820">
    <property type="entry name" value="alpha/beta hydrolase"/>
    <property type="match status" value="1"/>
</dbReference>
<name>A0AAD3HCY1_9STRA</name>
<accession>A0AAD3HCY1</accession>
<feature type="domain" description="Dienelactone hydrolase" evidence="1">
    <location>
        <begin position="100"/>
        <end position="329"/>
    </location>
</feature>
<proteinExistence type="predicted"/>
<dbReference type="PANTHER" id="PTHR22946:SF0">
    <property type="entry name" value="DIENELACTONE HYDROLASE DOMAIN-CONTAINING PROTEIN"/>
    <property type="match status" value="1"/>
</dbReference>
<keyword evidence="3" id="KW-1185">Reference proteome</keyword>
<gene>
    <name evidence="2" type="ORF">CTEN210_15127</name>
</gene>
<dbReference type="EMBL" id="BLLK01000062">
    <property type="protein sequence ID" value="GFH58651.1"/>
    <property type="molecule type" value="Genomic_DNA"/>
</dbReference>
<dbReference type="Proteomes" id="UP001054902">
    <property type="component" value="Unassembled WGS sequence"/>
</dbReference>
<evidence type="ECO:0000313" key="3">
    <source>
        <dbReference type="Proteomes" id="UP001054902"/>
    </source>
</evidence>
<dbReference type="InterPro" id="IPR002925">
    <property type="entry name" value="Dienelactn_hydro"/>
</dbReference>
<dbReference type="InterPro" id="IPR029058">
    <property type="entry name" value="AB_hydrolase_fold"/>
</dbReference>
<dbReference type="PANTHER" id="PTHR22946">
    <property type="entry name" value="DIENELACTONE HYDROLASE DOMAIN-CONTAINING PROTEIN-RELATED"/>
    <property type="match status" value="1"/>
</dbReference>
<dbReference type="GO" id="GO:0016787">
    <property type="term" value="F:hydrolase activity"/>
    <property type="evidence" value="ECO:0007669"/>
    <property type="project" value="InterPro"/>
</dbReference>
<dbReference type="Pfam" id="PF01738">
    <property type="entry name" value="DLH"/>
    <property type="match status" value="1"/>
</dbReference>
<evidence type="ECO:0000313" key="2">
    <source>
        <dbReference type="EMBL" id="GFH58651.1"/>
    </source>
</evidence>
<dbReference type="SUPFAM" id="SSF53474">
    <property type="entry name" value="alpha/beta-Hydrolases"/>
    <property type="match status" value="1"/>
</dbReference>